<proteinExistence type="predicted"/>
<dbReference type="OrthoDB" id="2562681at2759"/>
<feature type="region of interest" description="Disordered" evidence="1">
    <location>
        <begin position="57"/>
        <end position="84"/>
    </location>
</feature>
<feature type="compositionally biased region" description="Low complexity" evidence="1">
    <location>
        <begin position="108"/>
        <end position="119"/>
    </location>
</feature>
<feature type="region of interest" description="Disordered" evidence="1">
    <location>
        <begin position="1"/>
        <end position="42"/>
    </location>
</feature>
<dbReference type="HOGENOM" id="CLU_126710_0_0_1"/>
<reference evidence="2 3" key="1">
    <citation type="journal article" date="2012" name="Science">
        <title>The Paleozoic origin of enzymatic lignin decomposition reconstructed from 31 fungal genomes.</title>
        <authorList>
            <person name="Floudas D."/>
            <person name="Binder M."/>
            <person name="Riley R."/>
            <person name="Barry K."/>
            <person name="Blanchette R.A."/>
            <person name="Henrissat B."/>
            <person name="Martinez A.T."/>
            <person name="Otillar R."/>
            <person name="Spatafora J.W."/>
            <person name="Yadav J.S."/>
            <person name="Aerts A."/>
            <person name="Benoit I."/>
            <person name="Boyd A."/>
            <person name="Carlson A."/>
            <person name="Copeland A."/>
            <person name="Coutinho P.M."/>
            <person name="de Vries R.P."/>
            <person name="Ferreira P."/>
            <person name="Findley K."/>
            <person name="Foster B."/>
            <person name="Gaskell J."/>
            <person name="Glotzer D."/>
            <person name="Gorecki P."/>
            <person name="Heitman J."/>
            <person name="Hesse C."/>
            <person name="Hori C."/>
            <person name="Igarashi K."/>
            <person name="Jurgens J.A."/>
            <person name="Kallen N."/>
            <person name="Kersten P."/>
            <person name="Kohler A."/>
            <person name="Kuees U."/>
            <person name="Kumar T.K.A."/>
            <person name="Kuo A."/>
            <person name="LaButti K."/>
            <person name="Larrondo L.F."/>
            <person name="Lindquist E."/>
            <person name="Ling A."/>
            <person name="Lombard V."/>
            <person name="Lucas S."/>
            <person name="Lundell T."/>
            <person name="Martin R."/>
            <person name="McLaughlin D.J."/>
            <person name="Morgenstern I."/>
            <person name="Morin E."/>
            <person name="Murat C."/>
            <person name="Nagy L.G."/>
            <person name="Nolan M."/>
            <person name="Ohm R.A."/>
            <person name="Patyshakuliyeva A."/>
            <person name="Rokas A."/>
            <person name="Ruiz-Duenas F.J."/>
            <person name="Sabat G."/>
            <person name="Salamov A."/>
            <person name="Samejima M."/>
            <person name="Schmutz J."/>
            <person name="Slot J.C."/>
            <person name="St John F."/>
            <person name="Stenlid J."/>
            <person name="Sun H."/>
            <person name="Sun S."/>
            <person name="Syed K."/>
            <person name="Tsang A."/>
            <person name="Wiebenga A."/>
            <person name="Young D."/>
            <person name="Pisabarro A."/>
            <person name="Eastwood D.C."/>
            <person name="Martin F."/>
            <person name="Cullen D."/>
            <person name="Grigoriev I.V."/>
            <person name="Hibbett D.S."/>
        </authorList>
    </citation>
    <scope>NUCLEOTIDE SEQUENCE</scope>
    <source>
        <strain evidence="3">FP-58527</strain>
    </source>
</reference>
<dbReference type="Proteomes" id="UP000015241">
    <property type="component" value="Unassembled WGS sequence"/>
</dbReference>
<name>S8FAY9_FOMSC</name>
<evidence type="ECO:0000256" key="1">
    <source>
        <dbReference type="SAM" id="MobiDB-lite"/>
    </source>
</evidence>
<protein>
    <recommendedName>
        <fullName evidence="4">Hyaluronan/mRNA-binding protein domain-containing protein</fullName>
    </recommendedName>
</protein>
<dbReference type="InParanoid" id="S8FAY9"/>
<dbReference type="AlphaFoldDB" id="S8FAY9"/>
<evidence type="ECO:0000313" key="2">
    <source>
        <dbReference type="EMBL" id="EPS98775.1"/>
    </source>
</evidence>
<organism evidence="2 3">
    <name type="scientific">Fomitopsis schrenkii</name>
    <name type="common">Brown rot fungus</name>
    <dbReference type="NCBI Taxonomy" id="2126942"/>
    <lineage>
        <taxon>Eukaryota</taxon>
        <taxon>Fungi</taxon>
        <taxon>Dikarya</taxon>
        <taxon>Basidiomycota</taxon>
        <taxon>Agaricomycotina</taxon>
        <taxon>Agaricomycetes</taxon>
        <taxon>Polyporales</taxon>
        <taxon>Fomitopsis</taxon>
    </lineage>
</organism>
<keyword evidence="3" id="KW-1185">Reference proteome</keyword>
<feature type="region of interest" description="Disordered" evidence="1">
    <location>
        <begin position="107"/>
        <end position="137"/>
    </location>
</feature>
<feature type="compositionally biased region" description="Basic and acidic residues" evidence="1">
    <location>
        <begin position="1"/>
        <end position="19"/>
    </location>
</feature>
<gene>
    <name evidence="2" type="ORF">FOMPIDRAFT_1024506</name>
</gene>
<evidence type="ECO:0000313" key="3">
    <source>
        <dbReference type="Proteomes" id="UP000015241"/>
    </source>
</evidence>
<accession>S8FAY9</accession>
<dbReference type="STRING" id="743788.S8FAY9"/>
<evidence type="ECO:0008006" key="4">
    <source>
        <dbReference type="Google" id="ProtNLM"/>
    </source>
</evidence>
<sequence>MTRTERAAHPHALIKDRSISKNGMDTRLPKGGAGGHNWGDLSREQYLEDAAAYDEQEDFVQQGGQPPVENVERPTTGRRTSEFSEEQLKAALELRKKAARGNEVDLGSIARSSAAVSRSPPKRDVPITTGASASIRP</sequence>
<dbReference type="eggNOG" id="ENOG502SBV6">
    <property type="taxonomic scope" value="Eukaryota"/>
</dbReference>
<dbReference type="EMBL" id="KE504162">
    <property type="protein sequence ID" value="EPS98775.1"/>
    <property type="molecule type" value="Genomic_DNA"/>
</dbReference>